<dbReference type="EMBL" id="JANBUP010000001">
    <property type="protein sequence ID" value="KAJ2814226.1"/>
    <property type="molecule type" value="Genomic_DNA"/>
</dbReference>
<proteinExistence type="predicted"/>
<dbReference type="Proteomes" id="UP001140096">
    <property type="component" value="Unassembled WGS sequence"/>
</dbReference>
<comment type="caution">
    <text evidence="1">The sequence shown here is derived from an EMBL/GenBank/DDBJ whole genome shotgun (WGS) entry which is preliminary data.</text>
</comment>
<evidence type="ECO:0000313" key="1">
    <source>
        <dbReference type="EMBL" id="KAJ2814226.1"/>
    </source>
</evidence>
<reference evidence="1" key="1">
    <citation type="submission" date="2022-07" db="EMBL/GenBank/DDBJ databases">
        <title>Phylogenomic reconstructions and comparative analyses of Kickxellomycotina fungi.</title>
        <authorList>
            <person name="Reynolds N.K."/>
            <person name="Stajich J.E."/>
            <person name="Barry K."/>
            <person name="Grigoriev I.V."/>
            <person name="Crous P."/>
            <person name="Smith M.E."/>
        </authorList>
    </citation>
    <scope>NUCLEOTIDE SEQUENCE</scope>
    <source>
        <strain evidence="1">CBS 102833</strain>
    </source>
</reference>
<sequence>MIFTSPFPSIAEPPEQDLPSFIFEHAERHSAFGANPSLPALTDHTTTQSFMDVQRMADRFASGLTNILGLQRGDMIAILIPNTAYYPAIVLGALMAGLVCATANPACTVGEITHVLKLSEAKAVIATEQNLPIVRTAIQDNGGYIMRHRILTIDGRENTVHGVLSDTPYLRMRLTTNEEARNTPAFLLLSSGTTGLPKGVLLSHANIASNIQQMVIMEAHDPHIAAAERRVLQQAHMSCLPFFHSYGLVLVMLLSLAKGHHQIVMARFDLEHFCALAERHKVVAAQLVPPIIIQLAKSPIVDKYDLSALMYVGSAAAPLSRETQAEARSRLGCCVMQAYGMSETSPASHRARIQGTPEGSIGFLAPSMECIIVGDNGERLGTNAPGELCMRGPNVMMGYHRNAEATSQTIDEDGFLHTGDIGQVDDSGFFFIVDRKKELIKYKGFQVAPAELEGLLMEHPAVLDAAVIQVVDRAQETEVPKAFVVVRPGLNRAGIIDDIKVWVAERVAHYKALRGGVELVESIPKSASGKILRRVLRDIEARRLQTAKL</sequence>
<accession>A0ACC1LSA6</accession>
<protein>
    <submittedName>
        <fullName evidence="1">Uncharacterized protein</fullName>
    </submittedName>
</protein>
<name>A0ACC1LSA6_9FUNG</name>
<evidence type="ECO:0000313" key="2">
    <source>
        <dbReference type="Proteomes" id="UP001140096"/>
    </source>
</evidence>
<keyword evidence="2" id="KW-1185">Reference proteome</keyword>
<organism evidence="1 2">
    <name type="scientific">Coemansia furcata</name>
    <dbReference type="NCBI Taxonomy" id="417177"/>
    <lineage>
        <taxon>Eukaryota</taxon>
        <taxon>Fungi</taxon>
        <taxon>Fungi incertae sedis</taxon>
        <taxon>Zoopagomycota</taxon>
        <taxon>Kickxellomycotina</taxon>
        <taxon>Kickxellomycetes</taxon>
        <taxon>Kickxellales</taxon>
        <taxon>Kickxellaceae</taxon>
        <taxon>Coemansia</taxon>
    </lineage>
</organism>
<gene>
    <name evidence="1" type="ORF">H4S07_000024</name>
</gene>